<dbReference type="Proteomes" id="UP000245020">
    <property type="component" value="Unassembled WGS sequence"/>
</dbReference>
<protein>
    <recommendedName>
        <fullName evidence="4">Corrinoid adenosyltransferase</fullName>
        <ecNumber evidence="4">2.5.1.17</ecNumber>
    </recommendedName>
    <alternativeName>
        <fullName evidence="4">Cob(II)alamin adenosyltransferase</fullName>
    </alternativeName>
    <alternativeName>
        <fullName evidence="4">Cob(II)yrinic acid a,c-diamide adenosyltransferase</fullName>
    </alternativeName>
    <alternativeName>
        <fullName evidence="4">Cobinamide/cobalamin adenosyltransferase</fullName>
    </alternativeName>
</protein>
<accession>A0A2U2ACK6</accession>
<dbReference type="NCBIfam" id="TIGR00636">
    <property type="entry name" value="PduO_Nterm"/>
    <property type="match status" value="1"/>
</dbReference>
<keyword evidence="7" id="KW-1185">Reference proteome</keyword>
<dbReference type="RefSeq" id="WP_109189835.1">
    <property type="nucleotide sequence ID" value="NZ_BMYA01000004.1"/>
</dbReference>
<proteinExistence type="inferred from homology"/>
<organism evidence="6 7">
    <name type="scientific">Ignatzschineria ureiclastica</name>
    <dbReference type="NCBI Taxonomy" id="472582"/>
    <lineage>
        <taxon>Bacteria</taxon>
        <taxon>Pseudomonadati</taxon>
        <taxon>Pseudomonadota</taxon>
        <taxon>Gammaproteobacteria</taxon>
        <taxon>Cardiobacteriales</taxon>
        <taxon>Ignatzschineriaceae</taxon>
        <taxon>Ignatzschineria</taxon>
    </lineage>
</organism>
<keyword evidence="1 4" id="KW-0808">Transferase</keyword>
<keyword evidence="4" id="KW-0169">Cobalamin biosynthesis</keyword>
<dbReference type="Gene3D" id="1.20.1200.10">
    <property type="entry name" value="Cobalamin adenosyltransferase-like"/>
    <property type="match status" value="1"/>
</dbReference>
<dbReference type="PANTHER" id="PTHR12213">
    <property type="entry name" value="CORRINOID ADENOSYLTRANSFERASE"/>
    <property type="match status" value="1"/>
</dbReference>
<dbReference type="InterPro" id="IPR036451">
    <property type="entry name" value="CblAdoTrfase-like_sf"/>
</dbReference>
<dbReference type="InterPro" id="IPR029499">
    <property type="entry name" value="PduO-typ"/>
</dbReference>
<evidence type="ECO:0000313" key="6">
    <source>
        <dbReference type="EMBL" id="PWD80391.1"/>
    </source>
</evidence>
<comment type="pathway">
    <text evidence="4">Cofactor biosynthesis; adenosylcobalamin biosynthesis; adenosylcobalamin from cob(II)yrinate a,c-diamide: step 2/7.</text>
</comment>
<name>A0A2U2ACK6_9GAMM</name>
<evidence type="ECO:0000256" key="4">
    <source>
        <dbReference type="RuleBase" id="RU366026"/>
    </source>
</evidence>
<keyword evidence="2 4" id="KW-0547">Nucleotide-binding</keyword>
<dbReference type="OrthoDB" id="9778896at2"/>
<dbReference type="UniPathway" id="UPA00148">
    <property type="reaction ID" value="UER00233"/>
</dbReference>
<dbReference type="Pfam" id="PF01923">
    <property type="entry name" value="Cob_adeno_trans"/>
    <property type="match status" value="1"/>
</dbReference>
<dbReference type="GO" id="GO:0009236">
    <property type="term" value="P:cobalamin biosynthetic process"/>
    <property type="evidence" value="ECO:0007669"/>
    <property type="project" value="UniProtKB-UniRule"/>
</dbReference>
<feature type="domain" description="Cobalamin adenosyltransferase-like" evidence="5">
    <location>
        <begin position="8"/>
        <end position="183"/>
    </location>
</feature>
<reference evidence="7" key="1">
    <citation type="submission" date="2018-05" db="EMBL/GenBank/DDBJ databases">
        <title>Ignatzschineria dubaiensis sp. nov., isolated from necrotic foot tissues of dromedaries (Camelus dromedarius) and associated maggots in Dubai, United Arab Emirates.</title>
        <authorList>
            <person name="Tsang C.C."/>
            <person name="Tang J.Y.M."/>
            <person name="Fong J.Y.H."/>
            <person name="Kinne J."/>
            <person name="Lee H.H."/>
            <person name="Joseph M."/>
            <person name="Jose S."/>
            <person name="Schuster R.K."/>
            <person name="Tang Y."/>
            <person name="Sivakumar S."/>
            <person name="Chen J.H.K."/>
            <person name="Teng J.L.L."/>
            <person name="Lau S.K.P."/>
            <person name="Wernery U."/>
            <person name="Woo P.C.Y."/>
        </authorList>
    </citation>
    <scope>NUCLEOTIDE SEQUENCE [LARGE SCALE GENOMIC DNA]</scope>
    <source>
        <strain evidence="7">KCTC 22644</strain>
    </source>
</reference>
<evidence type="ECO:0000259" key="5">
    <source>
        <dbReference type="Pfam" id="PF01923"/>
    </source>
</evidence>
<dbReference type="AlphaFoldDB" id="A0A2U2ACK6"/>
<dbReference type="EC" id="2.5.1.17" evidence="4"/>
<evidence type="ECO:0000256" key="3">
    <source>
        <dbReference type="ARBA" id="ARBA00022840"/>
    </source>
</evidence>
<keyword evidence="3 4" id="KW-0067">ATP-binding</keyword>
<comment type="caution">
    <text evidence="6">The sequence shown here is derived from an EMBL/GenBank/DDBJ whole genome shotgun (WGS) entry which is preliminary data.</text>
</comment>
<evidence type="ECO:0000256" key="2">
    <source>
        <dbReference type="ARBA" id="ARBA00022741"/>
    </source>
</evidence>
<comment type="similarity">
    <text evidence="4">Belongs to the Cob(I)alamin adenosyltransferase family.</text>
</comment>
<evidence type="ECO:0000256" key="1">
    <source>
        <dbReference type="ARBA" id="ARBA00022679"/>
    </source>
</evidence>
<evidence type="ECO:0000313" key="7">
    <source>
        <dbReference type="Proteomes" id="UP000245020"/>
    </source>
</evidence>
<gene>
    <name evidence="6" type="ORF">DC083_08725</name>
</gene>
<comment type="catalytic activity">
    <reaction evidence="4">
        <text>2 cob(II)yrinate a,c diamide + reduced [electron-transfer flavoprotein] + 2 ATP = 2 adenosylcob(III)yrinate a,c-diamide + 2 triphosphate + oxidized [electron-transfer flavoprotein] + 3 H(+)</text>
        <dbReference type="Rhea" id="RHEA:11528"/>
        <dbReference type="Rhea" id="RHEA-COMP:10685"/>
        <dbReference type="Rhea" id="RHEA-COMP:10686"/>
        <dbReference type="ChEBI" id="CHEBI:15378"/>
        <dbReference type="ChEBI" id="CHEBI:18036"/>
        <dbReference type="ChEBI" id="CHEBI:30616"/>
        <dbReference type="ChEBI" id="CHEBI:57692"/>
        <dbReference type="ChEBI" id="CHEBI:58307"/>
        <dbReference type="ChEBI" id="CHEBI:58503"/>
        <dbReference type="ChEBI" id="CHEBI:58537"/>
        <dbReference type="EC" id="2.5.1.17"/>
    </reaction>
</comment>
<dbReference type="InterPro" id="IPR016030">
    <property type="entry name" value="CblAdoTrfase-like"/>
</dbReference>
<dbReference type="GO" id="GO:0005524">
    <property type="term" value="F:ATP binding"/>
    <property type="evidence" value="ECO:0007669"/>
    <property type="project" value="UniProtKB-UniRule"/>
</dbReference>
<comment type="catalytic activity">
    <reaction evidence="4">
        <text>2 cob(II)alamin + reduced [electron-transfer flavoprotein] + 2 ATP = 2 adenosylcob(III)alamin + 2 triphosphate + oxidized [electron-transfer flavoprotein] + 3 H(+)</text>
        <dbReference type="Rhea" id="RHEA:28671"/>
        <dbReference type="Rhea" id="RHEA-COMP:10685"/>
        <dbReference type="Rhea" id="RHEA-COMP:10686"/>
        <dbReference type="ChEBI" id="CHEBI:15378"/>
        <dbReference type="ChEBI" id="CHEBI:16304"/>
        <dbReference type="ChEBI" id="CHEBI:18036"/>
        <dbReference type="ChEBI" id="CHEBI:18408"/>
        <dbReference type="ChEBI" id="CHEBI:30616"/>
        <dbReference type="ChEBI" id="CHEBI:57692"/>
        <dbReference type="ChEBI" id="CHEBI:58307"/>
        <dbReference type="EC" id="2.5.1.17"/>
    </reaction>
</comment>
<sequence>MGHRLSKIVTKTGDSGTTGITGNIRLEKYHPRIETIGLIDELNSLLGVGIAHLHQEIAHYEGNNAPQSATQLRTIEKEWSFIQHLLFNIGGELSMPGIDLIKEDHVTKLEIALTEYNDGLAPLKEFILPGGSLLVAQTHYIRAISRKGERALWALKSQDEQVNEYSLKLLNRLSDYFFVMARTIAKLTHTEEIFWNAEIEL</sequence>
<dbReference type="PANTHER" id="PTHR12213:SF0">
    <property type="entry name" value="CORRINOID ADENOSYLTRANSFERASE MMAB"/>
    <property type="match status" value="1"/>
</dbReference>
<dbReference type="GO" id="GO:0008817">
    <property type="term" value="F:corrinoid adenosyltransferase activity"/>
    <property type="evidence" value="ECO:0007669"/>
    <property type="project" value="UniProtKB-UniRule"/>
</dbReference>
<dbReference type="EMBL" id="QEWQ01000006">
    <property type="protein sequence ID" value="PWD80391.1"/>
    <property type="molecule type" value="Genomic_DNA"/>
</dbReference>
<dbReference type="SUPFAM" id="SSF89028">
    <property type="entry name" value="Cobalamin adenosyltransferase-like"/>
    <property type="match status" value="1"/>
</dbReference>